<evidence type="ECO:0000256" key="1">
    <source>
        <dbReference type="SAM" id="Phobius"/>
    </source>
</evidence>
<feature type="transmembrane region" description="Helical" evidence="1">
    <location>
        <begin position="6"/>
        <end position="24"/>
    </location>
</feature>
<keyword evidence="1" id="KW-0812">Transmembrane</keyword>
<keyword evidence="3" id="KW-1185">Reference proteome</keyword>
<comment type="caution">
    <text evidence="2">The sequence shown here is derived from an EMBL/GenBank/DDBJ whole genome shotgun (WGS) entry which is preliminary data.</text>
</comment>
<feature type="transmembrane region" description="Helical" evidence="1">
    <location>
        <begin position="109"/>
        <end position="130"/>
    </location>
</feature>
<sequence length="171" mass="18592">MFVCAVGRWVATLVSVGLSITVLTRSPHRRLLIAAAYNIAIGGLHLCLAFAPAEASGKTNSRPQSWFYLVAIISSLISLPAVIFLFLFRGLSENEHGESADDDRAGMGISESVAIACGCTGIIILIWNLAQCYYMHELAFTDFPVGELQAGYAEVVQKFERGSRNFITTIM</sequence>
<evidence type="ECO:0000313" key="2">
    <source>
        <dbReference type="EMBL" id="VUC22332.1"/>
    </source>
</evidence>
<evidence type="ECO:0000313" key="3">
    <source>
        <dbReference type="Proteomes" id="UP000766486"/>
    </source>
</evidence>
<keyword evidence="1" id="KW-1133">Transmembrane helix</keyword>
<dbReference type="EMBL" id="CABFNS010000551">
    <property type="protein sequence ID" value="VUC22332.1"/>
    <property type="molecule type" value="Genomic_DNA"/>
</dbReference>
<organism evidence="2 3">
    <name type="scientific">Bionectria ochroleuca</name>
    <name type="common">Gliocladium roseum</name>
    <dbReference type="NCBI Taxonomy" id="29856"/>
    <lineage>
        <taxon>Eukaryota</taxon>
        <taxon>Fungi</taxon>
        <taxon>Dikarya</taxon>
        <taxon>Ascomycota</taxon>
        <taxon>Pezizomycotina</taxon>
        <taxon>Sordariomycetes</taxon>
        <taxon>Hypocreomycetidae</taxon>
        <taxon>Hypocreales</taxon>
        <taxon>Bionectriaceae</taxon>
        <taxon>Clonostachys</taxon>
    </lineage>
</organism>
<feature type="transmembrane region" description="Helical" evidence="1">
    <location>
        <begin position="65"/>
        <end position="88"/>
    </location>
</feature>
<evidence type="ECO:0008006" key="4">
    <source>
        <dbReference type="Google" id="ProtNLM"/>
    </source>
</evidence>
<name>A0ABY6TWI0_BIOOC</name>
<reference evidence="2 3" key="1">
    <citation type="submission" date="2019-06" db="EMBL/GenBank/DDBJ databases">
        <authorList>
            <person name="Broberg M."/>
        </authorList>
    </citation>
    <scope>NUCLEOTIDE SEQUENCE [LARGE SCALE GENOMIC DNA]</scope>
</reference>
<dbReference type="Proteomes" id="UP000766486">
    <property type="component" value="Unassembled WGS sequence"/>
</dbReference>
<keyword evidence="1" id="KW-0472">Membrane</keyword>
<gene>
    <name evidence="2" type="ORF">CLO192961_LOCUS82013</name>
</gene>
<feature type="transmembrane region" description="Helical" evidence="1">
    <location>
        <begin position="31"/>
        <end position="53"/>
    </location>
</feature>
<proteinExistence type="predicted"/>
<protein>
    <recommendedName>
        <fullName evidence="4">Membrane-associated protein</fullName>
    </recommendedName>
</protein>
<accession>A0ABY6TWI0</accession>